<dbReference type="GO" id="GO:0001100">
    <property type="term" value="P:negative regulation of exit from mitosis"/>
    <property type="evidence" value="ECO:0007669"/>
    <property type="project" value="InterPro"/>
</dbReference>
<feature type="region of interest" description="Disordered" evidence="1">
    <location>
        <begin position="263"/>
        <end position="293"/>
    </location>
</feature>
<feature type="region of interest" description="Disordered" evidence="1">
    <location>
        <begin position="60"/>
        <end position="102"/>
    </location>
</feature>
<feature type="region of interest" description="Disordered" evidence="1">
    <location>
        <begin position="417"/>
        <end position="447"/>
    </location>
</feature>
<name>A0A9W8AJK9_9FUNG</name>
<dbReference type="EMBL" id="JANBPY010002456">
    <property type="protein sequence ID" value="KAJ1954915.1"/>
    <property type="molecule type" value="Genomic_DNA"/>
</dbReference>
<evidence type="ECO:0000313" key="3">
    <source>
        <dbReference type="Proteomes" id="UP001150925"/>
    </source>
</evidence>
<feature type="compositionally biased region" description="Polar residues" evidence="1">
    <location>
        <begin position="154"/>
        <end position="165"/>
    </location>
</feature>
<feature type="region of interest" description="Disordered" evidence="1">
    <location>
        <begin position="189"/>
        <end position="221"/>
    </location>
</feature>
<feature type="compositionally biased region" description="Polar residues" evidence="1">
    <location>
        <begin position="12"/>
        <end position="21"/>
    </location>
</feature>
<dbReference type="Proteomes" id="UP001150925">
    <property type="component" value="Unassembled WGS sequence"/>
</dbReference>
<proteinExistence type="predicted"/>
<dbReference type="PANTHER" id="PTHR35140:SF1">
    <property type="entry name" value="MITOTIC CHECK POINT PROTEIN BFA1"/>
    <property type="match status" value="1"/>
</dbReference>
<keyword evidence="3" id="KW-1185">Reference proteome</keyword>
<dbReference type="InterPro" id="IPR034586">
    <property type="entry name" value="Bfa1/Byr4"/>
</dbReference>
<evidence type="ECO:0000256" key="1">
    <source>
        <dbReference type="SAM" id="MobiDB-lite"/>
    </source>
</evidence>
<dbReference type="PANTHER" id="PTHR35140">
    <property type="entry name" value="MITOTIC CHECK POINT PROTEIN BFA1"/>
    <property type="match status" value="1"/>
</dbReference>
<feature type="region of interest" description="Disordered" evidence="1">
    <location>
        <begin position="1"/>
        <end position="46"/>
    </location>
</feature>
<evidence type="ECO:0000313" key="2">
    <source>
        <dbReference type="EMBL" id="KAJ1954915.1"/>
    </source>
</evidence>
<comment type="caution">
    <text evidence="2">The sequence shown here is derived from an EMBL/GenBank/DDBJ whole genome shotgun (WGS) entry which is preliminary data.</text>
</comment>
<organism evidence="2 3">
    <name type="scientific">Dispira parvispora</name>
    <dbReference type="NCBI Taxonomy" id="1520584"/>
    <lineage>
        <taxon>Eukaryota</taxon>
        <taxon>Fungi</taxon>
        <taxon>Fungi incertae sedis</taxon>
        <taxon>Zoopagomycota</taxon>
        <taxon>Kickxellomycotina</taxon>
        <taxon>Dimargaritomycetes</taxon>
        <taxon>Dimargaritales</taxon>
        <taxon>Dimargaritaceae</taxon>
        <taxon>Dispira</taxon>
    </lineage>
</organism>
<dbReference type="AlphaFoldDB" id="A0A9W8AJK9"/>
<feature type="region of interest" description="Disordered" evidence="1">
    <location>
        <begin position="348"/>
        <end position="403"/>
    </location>
</feature>
<gene>
    <name evidence="2" type="ORF">IWQ62_005646</name>
</gene>
<feature type="compositionally biased region" description="Low complexity" evidence="1">
    <location>
        <begin position="417"/>
        <end position="439"/>
    </location>
</feature>
<reference evidence="2" key="1">
    <citation type="submission" date="2022-07" db="EMBL/GenBank/DDBJ databases">
        <title>Phylogenomic reconstructions and comparative analyses of Kickxellomycotina fungi.</title>
        <authorList>
            <person name="Reynolds N.K."/>
            <person name="Stajich J.E."/>
            <person name="Barry K."/>
            <person name="Grigoriev I.V."/>
            <person name="Crous P."/>
            <person name="Smith M.E."/>
        </authorList>
    </citation>
    <scope>NUCLEOTIDE SEQUENCE</scope>
    <source>
        <strain evidence="2">RSA 1196</strain>
    </source>
</reference>
<dbReference type="GO" id="GO:1990334">
    <property type="term" value="C:Bfa1-Bub2 complex"/>
    <property type="evidence" value="ECO:0007669"/>
    <property type="project" value="InterPro"/>
</dbReference>
<dbReference type="GO" id="GO:0005096">
    <property type="term" value="F:GTPase activator activity"/>
    <property type="evidence" value="ECO:0007669"/>
    <property type="project" value="InterPro"/>
</dbReference>
<feature type="compositionally biased region" description="Acidic residues" evidence="1">
    <location>
        <begin position="60"/>
        <end position="70"/>
    </location>
</feature>
<accession>A0A9W8AJK9</accession>
<sequence>MLKAFTRRQDTHGQLSTLPSTDETEDWSDLDIPEPNQNFRRQDKSFPEKVNSLAAFADDSDTLSDGLDWEDSPKDKLKNTHNNLIWGPDQPCGPTPPETPRSATVSQRLSVGLDQLLVPVTAASTTGRTMRRVTSPLITPKPLLTPGSLKRNISPRTTPSVSTCTGLRPSTGLVVTDFRERSATSSGIISPVASPRHQPILTKDPSPVGIRLRGDRPRGGRQRPLLIRLAPTHKIAKAIGDMVYDSERQVWVGNRQSIHQFPKDTHSTTMTQPTKKPLLGLGKPLHRSSEPRKVQRIVSYDKNIPPSLTPSTQTDMVFDPVAMRWQNTNQDDDGDDPFAGIQDLADDVAQEKAPSASSGDPILRVSQSDLFPGPSLPETAKPTANKVDSPTIGNDPSVAKPQAPLARLSSRLQNLLRSSKSTPSIRPSSNPRSSGGPSTLGNGVGTEFDLSQDQQTAFRLAEQRHRQLLAHWIPDRRARSGSILRRDYLPSTSLQRSPEHLYDIWNLVRETH</sequence>
<feature type="compositionally biased region" description="Acidic residues" evidence="1">
    <location>
        <begin position="22"/>
        <end position="32"/>
    </location>
</feature>
<feature type="region of interest" description="Disordered" evidence="1">
    <location>
        <begin position="138"/>
        <end position="165"/>
    </location>
</feature>
<protein>
    <submittedName>
        <fullName evidence="2">Uncharacterized protein</fullName>
    </submittedName>
</protein>
<dbReference type="OrthoDB" id="19159at2759"/>